<dbReference type="GO" id="GO:0048179">
    <property type="term" value="C:activin receptor complex"/>
    <property type="evidence" value="ECO:0007669"/>
    <property type="project" value="TreeGrafter"/>
</dbReference>
<dbReference type="GO" id="GO:0048185">
    <property type="term" value="F:activin binding"/>
    <property type="evidence" value="ECO:0007669"/>
    <property type="project" value="TreeGrafter"/>
</dbReference>
<evidence type="ECO:0000256" key="3">
    <source>
        <dbReference type="ARBA" id="ARBA00022679"/>
    </source>
</evidence>
<dbReference type="Proteomes" id="UP001209878">
    <property type="component" value="Unassembled WGS sequence"/>
</dbReference>
<evidence type="ECO:0000313" key="14">
    <source>
        <dbReference type="EMBL" id="KAK2183840.1"/>
    </source>
</evidence>
<keyword evidence="7" id="KW-0418">Kinase</keyword>
<sequence length="181" mass="20014">MVHGSHAEYLTQGGQSRLTSKVKPSPEESAGGVAPPRGVDVATTRCVYYDPIKCQTKGENCNMTEQTCVAPVDGKRAHCYALWRNVSGKVEVEKRGCWLDDKACYNQETCVEEDISPKMFFCCCEGDFCNKNLHYKPQLTSPTPPPVGMYSGKDNSPHSSQIYLAVTNFEVGNSHYCTLET</sequence>
<dbReference type="PRINTS" id="PR00653">
    <property type="entry name" value="ACTIVIN2R"/>
</dbReference>
<evidence type="ECO:0000256" key="9">
    <source>
        <dbReference type="ARBA" id="ARBA00022989"/>
    </source>
</evidence>
<reference evidence="14" key="1">
    <citation type="journal article" date="2023" name="Mol. Biol. Evol.">
        <title>Third-Generation Sequencing Reveals the Adaptive Role of the Epigenome in Three Deep-Sea Polychaetes.</title>
        <authorList>
            <person name="Perez M."/>
            <person name="Aroh O."/>
            <person name="Sun Y."/>
            <person name="Lan Y."/>
            <person name="Juniper S.K."/>
            <person name="Young C.R."/>
            <person name="Angers B."/>
            <person name="Qian P.Y."/>
        </authorList>
    </citation>
    <scope>NUCLEOTIDE SEQUENCE</scope>
    <source>
        <strain evidence="14">R07B-5</strain>
    </source>
</reference>
<comment type="subcellular location">
    <subcellularLocation>
        <location evidence="1">Membrane</location>
        <topology evidence="1">Single-pass membrane protein</topology>
    </subcellularLocation>
</comment>
<dbReference type="PANTHER" id="PTHR23255:SF98">
    <property type="entry name" value="SERINE_THREONINE-PROTEIN KINASE RECEPTOR"/>
    <property type="match status" value="1"/>
</dbReference>
<gene>
    <name evidence="14" type="ORF">NP493_295g10007</name>
</gene>
<dbReference type="GO" id="GO:0005524">
    <property type="term" value="F:ATP binding"/>
    <property type="evidence" value="ECO:0007669"/>
    <property type="project" value="UniProtKB-KW"/>
</dbReference>
<proteinExistence type="predicted"/>
<accession>A0AAD9NWP1</accession>
<protein>
    <recommendedName>
        <fullName evidence="13">Activin types I and II receptor domain-containing protein</fullName>
    </recommendedName>
</protein>
<evidence type="ECO:0000256" key="8">
    <source>
        <dbReference type="ARBA" id="ARBA00022840"/>
    </source>
</evidence>
<keyword evidence="10" id="KW-0472">Membrane</keyword>
<evidence type="ECO:0000256" key="7">
    <source>
        <dbReference type="ARBA" id="ARBA00022777"/>
    </source>
</evidence>
<dbReference type="Pfam" id="PF01064">
    <property type="entry name" value="Activin_recp"/>
    <property type="match status" value="1"/>
</dbReference>
<evidence type="ECO:0000259" key="13">
    <source>
        <dbReference type="Pfam" id="PF01064"/>
    </source>
</evidence>
<organism evidence="14 15">
    <name type="scientific">Ridgeia piscesae</name>
    <name type="common">Tubeworm</name>
    <dbReference type="NCBI Taxonomy" id="27915"/>
    <lineage>
        <taxon>Eukaryota</taxon>
        <taxon>Metazoa</taxon>
        <taxon>Spiralia</taxon>
        <taxon>Lophotrochozoa</taxon>
        <taxon>Annelida</taxon>
        <taxon>Polychaeta</taxon>
        <taxon>Sedentaria</taxon>
        <taxon>Canalipalpata</taxon>
        <taxon>Sabellida</taxon>
        <taxon>Siboglinidae</taxon>
        <taxon>Ridgeia</taxon>
    </lineage>
</organism>
<evidence type="ECO:0000256" key="10">
    <source>
        <dbReference type="ARBA" id="ARBA00023136"/>
    </source>
</evidence>
<keyword evidence="8" id="KW-0067">ATP-binding</keyword>
<keyword evidence="2" id="KW-0723">Serine/threonine-protein kinase</keyword>
<evidence type="ECO:0000256" key="6">
    <source>
        <dbReference type="ARBA" id="ARBA00022741"/>
    </source>
</evidence>
<dbReference type="CDD" id="cd23615">
    <property type="entry name" value="TFP_LU_ECD_ACVR2"/>
    <property type="match status" value="1"/>
</dbReference>
<keyword evidence="15" id="KW-1185">Reference proteome</keyword>
<evidence type="ECO:0000256" key="2">
    <source>
        <dbReference type="ARBA" id="ARBA00022527"/>
    </source>
</evidence>
<dbReference type="Gene3D" id="2.10.60.10">
    <property type="entry name" value="CD59"/>
    <property type="match status" value="1"/>
</dbReference>
<keyword evidence="11" id="KW-0675">Receptor</keyword>
<evidence type="ECO:0000256" key="1">
    <source>
        <dbReference type="ARBA" id="ARBA00004167"/>
    </source>
</evidence>
<keyword evidence="5" id="KW-0732">Signal</keyword>
<evidence type="ECO:0000256" key="11">
    <source>
        <dbReference type="ARBA" id="ARBA00023170"/>
    </source>
</evidence>
<feature type="domain" description="Activin types I and II receptor" evidence="13">
    <location>
        <begin position="53"/>
        <end position="132"/>
    </location>
</feature>
<name>A0AAD9NWP1_RIDPI</name>
<evidence type="ECO:0000256" key="12">
    <source>
        <dbReference type="SAM" id="MobiDB-lite"/>
    </source>
</evidence>
<dbReference type="AlphaFoldDB" id="A0AAD9NWP1"/>
<comment type="caution">
    <text evidence="14">The sequence shown here is derived from an EMBL/GenBank/DDBJ whole genome shotgun (WGS) entry which is preliminary data.</text>
</comment>
<evidence type="ECO:0000313" key="15">
    <source>
        <dbReference type="Proteomes" id="UP001209878"/>
    </source>
</evidence>
<evidence type="ECO:0000256" key="4">
    <source>
        <dbReference type="ARBA" id="ARBA00022692"/>
    </source>
</evidence>
<dbReference type="InterPro" id="IPR000472">
    <property type="entry name" value="Activin_recp"/>
</dbReference>
<dbReference type="InterPro" id="IPR045860">
    <property type="entry name" value="Snake_toxin-like_sf"/>
</dbReference>
<dbReference type="GO" id="GO:0071363">
    <property type="term" value="P:cellular response to growth factor stimulus"/>
    <property type="evidence" value="ECO:0007669"/>
    <property type="project" value="TreeGrafter"/>
</dbReference>
<keyword evidence="6" id="KW-0547">Nucleotide-binding</keyword>
<dbReference type="PANTHER" id="PTHR23255">
    <property type="entry name" value="TRANSFORMING GROWTH FACTOR-BETA RECEPTOR TYPE I AND II"/>
    <property type="match status" value="1"/>
</dbReference>
<keyword evidence="3" id="KW-0808">Transferase</keyword>
<feature type="region of interest" description="Disordered" evidence="12">
    <location>
        <begin position="1"/>
        <end position="36"/>
    </location>
</feature>
<dbReference type="GO" id="GO:0017002">
    <property type="term" value="F:activin receptor activity"/>
    <property type="evidence" value="ECO:0007669"/>
    <property type="project" value="TreeGrafter"/>
</dbReference>
<dbReference type="SUPFAM" id="SSF57302">
    <property type="entry name" value="Snake toxin-like"/>
    <property type="match status" value="1"/>
</dbReference>
<dbReference type="EMBL" id="JAODUO010000294">
    <property type="protein sequence ID" value="KAK2183840.1"/>
    <property type="molecule type" value="Genomic_DNA"/>
</dbReference>
<dbReference type="InterPro" id="IPR000333">
    <property type="entry name" value="TGFB_receptor"/>
</dbReference>
<evidence type="ECO:0000256" key="5">
    <source>
        <dbReference type="ARBA" id="ARBA00022729"/>
    </source>
</evidence>
<keyword evidence="9" id="KW-1133">Transmembrane helix</keyword>
<keyword evidence="4" id="KW-0812">Transmembrane</keyword>